<dbReference type="AlphaFoldDB" id="A0A0R3U6C0"/>
<dbReference type="Proteomes" id="UP000267029">
    <property type="component" value="Unassembled WGS sequence"/>
</dbReference>
<sequence>MDAPPIFLLSIPSAGKKVLSNIEAPWAIYYSDIPISMTRSMKIPHSDSSGWADAQPISLLSMPSAVKRDLRCSLAETVFKAQLRLPGQYITPTSTLSDYDWHEKQTKNNTLTIIVH</sequence>
<gene>
    <name evidence="1" type="ORF">MCOS_LOCUS2311</name>
</gene>
<proteinExistence type="predicted"/>
<reference evidence="1 2" key="1">
    <citation type="submission" date="2018-10" db="EMBL/GenBank/DDBJ databases">
        <authorList>
            <consortium name="Pathogen Informatics"/>
        </authorList>
    </citation>
    <scope>NUCLEOTIDE SEQUENCE [LARGE SCALE GENOMIC DNA]</scope>
</reference>
<name>A0A0R3U6C0_MESCO</name>
<accession>A0A0R3U6C0</accession>
<dbReference type="OrthoDB" id="10056584at2759"/>
<keyword evidence="2" id="KW-1185">Reference proteome</keyword>
<protein>
    <submittedName>
        <fullName evidence="1">Uncharacterized protein</fullName>
    </submittedName>
</protein>
<evidence type="ECO:0000313" key="1">
    <source>
        <dbReference type="EMBL" id="VDD76308.1"/>
    </source>
</evidence>
<dbReference type="EMBL" id="UXSR01000364">
    <property type="protein sequence ID" value="VDD76308.1"/>
    <property type="molecule type" value="Genomic_DNA"/>
</dbReference>
<evidence type="ECO:0000313" key="2">
    <source>
        <dbReference type="Proteomes" id="UP000267029"/>
    </source>
</evidence>
<organism evidence="1 2">
    <name type="scientific">Mesocestoides corti</name>
    <name type="common">Flatworm</name>
    <dbReference type="NCBI Taxonomy" id="53468"/>
    <lineage>
        <taxon>Eukaryota</taxon>
        <taxon>Metazoa</taxon>
        <taxon>Spiralia</taxon>
        <taxon>Lophotrochozoa</taxon>
        <taxon>Platyhelminthes</taxon>
        <taxon>Cestoda</taxon>
        <taxon>Eucestoda</taxon>
        <taxon>Cyclophyllidea</taxon>
        <taxon>Mesocestoididae</taxon>
        <taxon>Mesocestoides</taxon>
    </lineage>
</organism>